<sequence>MSSRTSGKKGVGGSGVLLNEANALGGVLLTEQFRRLYSRKHQGMCGFARVDVANDRTETLDSPSAKELDNPCPRNPTHTISRVLISYIRGSSTSEGLCQLSPRPPRPPLLAVDLDQPLLVVLAAVVAEVEVGFLQVLSSVGDDGGGGVGGWWWWW</sequence>
<dbReference type="Proteomes" id="UP000327157">
    <property type="component" value="Chromosome 6"/>
</dbReference>
<evidence type="ECO:0000313" key="1">
    <source>
        <dbReference type="EMBL" id="KAB2633406.1"/>
    </source>
</evidence>
<reference evidence="2" key="2">
    <citation type="submission" date="2019-10" db="EMBL/GenBank/DDBJ databases">
        <title>A de novo genome assembly of a pear dwarfing rootstock.</title>
        <authorList>
            <person name="Wang F."/>
            <person name="Wang J."/>
            <person name="Li S."/>
            <person name="Zhang Y."/>
            <person name="Fang M."/>
            <person name="Ma L."/>
            <person name="Zhao Y."/>
            <person name="Jiang S."/>
        </authorList>
    </citation>
    <scope>NUCLEOTIDE SEQUENCE [LARGE SCALE GENOMIC DNA]</scope>
</reference>
<name>A0A5N5HZQ9_9ROSA</name>
<reference evidence="1 2" key="3">
    <citation type="submission" date="2019-11" db="EMBL/GenBank/DDBJ databases">
        <title>A de novo genome assembly of a pear dwarfing rootstock.</title>
        <authorList>
            <person name="Wang F."/>
            <person name="Wang J."/>
            <person name="Li S."/>
            <person name="Zhang Y."/>
            <person name="Fang M."/>
            <person name="Ma L."/>
            <person name="Zhao Y."/>
            <person name="Jiang S."/>
        </authorList>
    </citation>
    <scope>NUCLEOTIDE SEQUENCE [LARGE SCALE GENOMIC DNA]</scope>
    <source>
        <strain evidence="1">S2</strain>
        <tissue evidence="1">Leaf</tissue>
    </source>
</reference>
<keyword evidence="2" id="KW-1185">Reference proteome</keyword>
<dbReference type="AlphaFoldDB" id="A0A5N5HZQ9"/>
<comment type="caution">
    <text evidence="1">The sequence shown here is derived from an EMBL/GenBank/DDBJ whole genome shotgun (WGS) entry which is preliminary data.</text>
</comment>
<gene>
    <name evidence="1" type="ORF">D8674_029653</name>
</gene>
<accession>A0A5N5HZQ9</accession>
<evidence type="ECO:0000313" key="2">
    <source>
        <dbReference type="Proteomes" id="UP000327157"/>
    </source>
</evidence>
<dbReference type="EMBL" id="SMOL01000120">
    <property type="protein sequence ID" value="KAB2633406.1"/>
    <property type="molecule type" value="Genomic_DNA"/>
</dbReference>
<proteinExistence type="predicted"/>
<organism evidence="1 2">
    <name type="scientific">Pyrus ussuriensis x Pyrus communis</name>
    <dbReference type="NCBI Taxonomy" id="2448454"/>
    <lineage>
        <taxon>Eukaryota</taxon>
        <taxon>Viridiplantae</taxon>
        <taxon>Streptophyta</taxon>
        <taxon>Embryophyta</taxon>
        <taxon>Tracheophyta</taxon>
        <taxon>Spermatophyta</taxon>
        <taxon>Magnoliopsida</taxon>
        <taxon>eudicotyledons</taxon>
        <taxon>Gunneridae</taxon>
        <taxon>Pentapetalae</taxon>
        <taxon>rosids</taxon>
        <taxon>fabids</taxon>
        <taxon>Rosales</taxon>
        <taxon>Rosaceae</taxon>
        <taxon>Amygdaloideae</taxon>
        <taxon>Maleae</taxon>
        <taxon>Pyrus</taxon>
    </lineage>
</organism>
<reference evidence="1 2" key="1">
    <citation type="submission" date="2019-09" db="EMBL/GenBank/DDBJ databases">
        <authorList>
            <person name="Ou C."/>
        </authorList>
    </citation>
    <scope>NUCLEOTIDE SEQUENCE [LARGE SCALE GENOMIC DNA]</scope>
    <source>
        <strain evidence="1">S2</strain>
        <tissue evidence="1">Leaf</tissue>
    </source>
</reference>
<protein>
    <submittedName>
        <fullName evidence="1">Uncharacterized protein</fullName>
    </submittedName>
</protein>